<dbReference type="Pfam" id="PF08544">
    <property type="entry name" value="GHMP_kinases_C"/>
    <property type="match status" value="1"/>
</dbReference>
<evidence type="ECO:0000256" key="2">
    <source>
        <dbReference type="ARBA" id="ARBA00022741"/>
    </source>
</evidence>
<evidence type="ECO:0000313" key="9">
    <source>
        <dbReference type="Proteomes" id="UP000177954"/>
    </source>
</evidence>
<sequence>MILVRAPLRISFIGGGTDLPGFYRKYPGRVISTTIDKFVYLVIKPTKLVNRFIVKYQKTEVAKHPSELQHSRIRAALLHMNITDEGVEIGSFADIPAKSGLGSSSSFSVALMKGLNTYVGKKISKYEAANAAANLEIDLLKEPIGKQDQFIASFGGFNTLQFNSDESVDVTPVYLDYKKRAALEDHLLVFFTGITRDASSVLANQSALVPEKFEIYKKMSDSVMDFKKVLLAGDIRAMALMLHEGWERKKQLSANVSSSVIDALYSEGVKAGAWGGKIAGAGGGGCLVFLTHPSEKDSVRRALKKRAEEFGLGDFQEIPTRFTQSGTDILFNSHNALVS</sequence>
<dbReference type="Pfam" id="PF00288">
    <property type="entry name" value="GHMP_kinases_N"/>
    <property type="match status" value="1"/>
</dbReference>
<protein>
    <recommendedName>
        <fullName evidence="10">GHMP kinase</fullName>
    </recommendedName>
</protein>
<feature type="domain" description="GHMP kinase C-terminal" evidence="7">
    <location>
        <begin position="228"/>
        <end position="306"/>
    </location>
</feature>
<dbReference type="GO" id="GO:0050201">
    <property type="term" value="F:fucokinase activity"/>
    <property type="evidence" value="ECO:0007669"/>
    <property type="project" value="TreeGrafter"/>
</dbReference>
<evidence type="ECO:0000256" key="4">
    <source>
        <dbReference type="ARBA" id="ARBA00022840"/>
    </source>
</evidence>
<keyword evidence="3" id="KW-0418">Kinase</keyword>
<proteinExistence type="inferred from homology"/>
<evidence type="ECO:0008006" key="10">
    <source>
        <dbReference type="Google" id="ProtNLM"/>
    </source>
</evidence>
<dbReference type="GO" id="GO:0042352">
    <property type="term" value="P:GDP-L-fucose salvage"/>
    <property type="evidence" value="ECO:0007669"/>
    <property type="project" value="TreeGrafter"/>
</dbReference>
<dbReference type="InterPro" id="IPR001174">
    <property type="entry name" value="HddA/FKP"/>
</dbReference>
<evidence type="ECO:0000313" key="8">
    <source>
        <dbReference type="EMBL" id="OGZ55623.1"/>
    </source>
</evidence>
<evidence type="ECO:0000256" key="3">
    <source>
        <dbReference type="ARBA" id="ARBA00022777"/>
    </source>
</evidence>
<dbReference type="InterPro" id="IPR020568">
    <property type="entry name" value="Ribosomal_Su5_D2-typ_SF"/>
</dbReference>
<comment type="similarity">
    <text evidence="5">Belongs to the GHMP kinase family.</text>
</comment>
<comment type="caution">
    <text evidence="8">The sequence shown here is derived from an EMBL/GenBank/DDBJ whole genome shotgun (WGS) entry which is preliminary data.</text>
</comment>
<dbReference type="AlphaFoldDB" id="A0A1G2GZJ1"/>
<dbReference type="EMBL" id="MHNZ01000030">
    <property type="protein sequence ID" value="OGZ55623.1"/>
    <property type="molecule type" value="Genomic_DNA"/>
</dbReference>
<keyword evidence="2" id="KW-0547">Nucleotide-binding</keyword>
<dbReference type="InterPro" id="IPR013750">
    <property type="entry name" value="GHMP_kinase_C_dom"/>
</dbReference>
<name>A0A1G2GZJ1_9BACT</name>
<keyword evidence="4" id="KW-0067">ATP-binding</keyword>
<dbReference type="InterPro" id="IPR052203">
    <property type="entry name" value="GHMP_Kinase-Related"/>
</dbReference>
<dbReference type="PIRSF" id="PIRSF036406">
    <property type="entry name" value="Hept_kin"/>
    <property type="match status" value="1"/>
</dbReference>
<dbReference type="InterPro" id="IPR014606">
    <property type="entry name" value="Heptose_7-P_kinase"/>
</dbReference>
<dbReference type="InterPro" id="IPR006204">
    <property type="entry name" value="GHMP_kinase_N_dom"/>
</dbReference>
<dbReference type="PANTHER" id="PTHR32463:SF0">
    <property type="entry name" value="L-FUCOSE KINASE"/>
    <property type="match status" value="1"/>
</dbReference>
<dbReference type="Proteomes" id="UP000177954">
    <property type="component" value="Unassembled WGS sequence"/>
</dbReference>
<evidence type="ECO:0000259" key="7">
    <source>
        <dbReference type="Pfam" id="PF08544"/>
    </source>
</evidence>
<gene>
    <name evidence="8" type="ORF">A3J04_00680</name>
</gene>
<reference evidence="8 9" key="1">
    <citation type="journal article" date="2016" name="Nat. Commun.">
        <title>Thousands of microbial genomes shed light on interconnected biogeochemical processes in an aquifer system.</title>
        <authorList>
            <person name="Anantharaman K."/>
            <person name="Brown C.T."/>
            <person name="Hug L.A."/>
            <person name="Sharon I."/>
            <person name="Castelle C.J."/>
            <person name="Probst A.J."/>
            <person name="Thomas B.C."/>
            <person name="Singh A."/>
            <person name="Wilkins M.J."/>
            <person name="Karaoz U."/>
            <person name="Brodie E.L."/>
            <person name="Williams K.H."/>
            <person name="Hubbard S.S."/>
            <person name="Banfield J.F."/>
        </authorList>
    </citation>
    <scope>NUCLEOTIDE SEQUENCE [LARGE SCALE GENOMIC DNA]</scope>
</reference>
<accession>A0A1G2GZJ1</accession>
<dbReference type="GO" id="GO:0005524">
    <property type="term" value="F:ATP binding"/>
    <property type="evidence" value="ECO:0007669"/>
    <property type="project" value="UniProtKB-KW"/>
</dbReference>
<dbReference type="PANTHER" id="PTHR32463">
    <property type="entry name" value="L-FUCOSE KINASE"/>
    <property type="match status" value="1"/>
</dbReference>
<evidence type="ECO:0000259" key="6">
    <source>
        <dbReference type="Pfam" id="PF00288"/>
    </source>
</evidence>
<organism evidence="8 9">
    <name type="scientific">Candidatus Ryanbacteria bacterium RIFCSPLOWO2_02_FULL_47_14</name>
    <dbReference type="NCBI Taxonomy" id="1802129"/>
    <lineage>
        <taxon>Bacteria</taxon>
        <taxon>Candidatus Ryaniibacteriota</taxon>
    </lineage>
</organism>
<evidence type="ECO:0000256" key="5">
    <source>
        <dbReference type="ARBA" id="ARBA00038121"/>
    </source>
</evidence>
<dbReference type="PRINTS" id="PR00960">
    <property type="entry name" value="LMBPPROTEIN"/>
</dbReference>
<dbReference type="SUPFAM" id="SSF55060">
    <property type="entry name" value="GHMP Kinase, C-terminal domain"/>
    <property type="match status" value="1"/>
</dbReference>
<dbReference type="InterPro" id="IPR036554">
    <property type="entry name" value="GHMP_kinase_C_sf"/>
</dbReference>
<evidence type="ECO:0000256" key="1">
    <source>
        <dbReference type="ARBA" id="ARBA00022679"/>
    </source>
</evidence>
<keyword evidence="1" id="KW-0808">Transferase</keyword>
<feature type="domain" description="GHMP kinase N-terminal" evidence="6">
    <location>
        <begin position="79"/>
        <end position="156"/>
    </location>
</feature>
<dbReference type="Gene3D" id="3.30.230.120">
    <property type="match status" value="1"/>
</dbReference>
<dbReference type="STRING" id="1802129.A3J04_00680"/>
<dbReference type="SUPFAM" id="SSF54211">
    <property type="entry name" value="Ribosomal protein S5 domain 2-like"/>
    <property type="match status" value="1"/>
</dbReference>